<evidence type="ECO:0000256" key="8">
    <source>
        <dbReference type="ARBA" id="ARBA00023136"/>
    </source>
</evidence>
<dbReference type="InterPro" id="IPR000412">
    <property type="entry name" value="ABC_2_transport"/>
</dbReference>
<keyword evidence="7 9" id="KW-1133">Transmembrane helix</keyword>
<comment type="caution">
    <text evidence="11">The sequence shown here is derived from an EMBL/GenBank/DDBJ whole genome shotgun (WGS) entry which is preliminary data.</text>
</comment>
<evidence type="ECO:0000259" key="10">
    <source>
        <dbReference type="PROSITE" id="PS51012"/>
    </source>
</evidence>
<organism evidence="11 12">
    <name type="scientific">Paenibacillus amylolyticus</name>
    <dbReference type="NCBI Taxonomy" id="1451"/>
    <lineage>
        <taxon>Bacteria</taxon>
        <taxon>Bacillati</taxon>
        <taxon>Bacillota</taxon>
        <taxon>Bacilli</taxon>
        <taxon>Bacillales</taxon>
        <taxon>Paenibacillaceae</taxon>
        <taxon>Paenibacillus</taxon>
    </lineage>
</organism>
<dbReference type="PANTHER" id="PTHR30413:SF8">
    <property type="entry name" value="TRANSPORT PERMEASE PROTEIN"/>
    <property type="match status" value="1"/>
</dbReference>
<keyword evidence="6 9" id="KW-0812">Transmembrane</keyword>
<evidence type="ECO:0000256" key="2">
    <source>
        <dbReference type="ARBA" id="ARBA00007783"/>
    </source>
</evidence>
<dbReference type="Proteomes" id="UP001254832">
    <property type="component" value="Unassembled WGS sequence"/>
</dbReference>
<dbReference type="InterPro" id="IPR013525">
    <property type="entry name" value="ABC2_TM"/>
</dbReference>
<feature type="transmembrane region" description="Helical" evidence="9">
    <location>
        <begin position="31"/>
        <end position="52"/>
    </location>
</feature>
<feature type="domain" description="ABC transmembrane type-2" evidence="10">
    <location>
        <begin position="32"/>
        <end position="250"/>
    </location>
</feature>
<reference evidence="11" key="1">
    <citation type="submission" date="2023-07" db="EMBL/GenBank/DDBJ databases">
        <title>Sorghum-associated microbial communities from plants grown in Nebraska, USA.</title>
        <authorList>
            <person name="Schachtman D."/>
        </authorList>
    </citation>
    <scope>NUCLEOTIDE SEQUENCE</scope>
    <source>
        <strain evidence="11">BE80</strain>
    </source>
</reference>
<dbReference type="PRINTS" id="PR00164">
    <property type="entry name" value="ABC2TRNSPORT"/>
</dbReference>
<gene>
    <name evidence="11" type="ORF">J2W91_005116</name>
</gene>
<evidence type="ECO:0000313" key="12">
    <source>
        <dbReference type="Proteomes" id="UP001254832"/>
    </source>
</evidence>
<keyword evidence="3 9" id="KW-0813">Transport</keyword>
<dbReference type="GO" id="GO:0043190">
    <property type="term" value="C:ATP-binding cassette (ABC) transporter complex"/>
    <property type="evidence" value="ECO:0007669"/>
    <property type="project" value="InterPro"/>
</dbReference>
<feature type="transmembrane region" description="Helical" evidence="9">
    <location>
        <begin position="226"/>
        <end position="248"/>
    </location>
</feature>
<dbReference type="AlphaFoldDB" id="A0AAP5H7G6"/>
<proteinExistence type="inferred from homology"/>
<accession>A0AAP5H7G6</accession>
<evidence type="ECO:0000313" key="11">
    <source>
        <dbReference type="EMBL" id="MDR6726595.1"/>
    </source>
</evidence>
<dbReference type="Pfam" id="PF01061">
    <property type="entry name" value="ABC2_membrane"/>
    <property type="match status" value="1"/>
</dbReference>
<dbReference type="RefSeq" id="WP_056693585.1">
    <property type="nucleotide sequence ID" value="NZ_JAVDTR010000018.1"/>
</dbReference>
<dbReference type="PROSITE" id="PS51012">
    <property type="entry name" value="ABC_TM2"/>
    <property type="match status" value="1"/>
</dbReference>
<evidence type="ECO:0000256" key="6">
    <source>
        <dbReference type="ARBA" id="ARBA00022692"/>
    </source>
</evidence>
<protein>
    <recommendedName>
        <fullName evidence="9">Transport permease protein</fullName>
    </recommendedName>
</protein>
<feature type="transmembrane region" description="Helical" evidence="9">
    <location>
        <begin position="173"/>
        <end position="191"/>
    </location>
</feature>
<evidence type="ECO:0000256" key="1">
    <source>
        <dbReference type="ARBA" id="ARBA00004429"/>
    </source>
</evidence>
<comment type="subcellular location">
    <subcellularLocation>
        <location evidence="1">Cell inner membrane</location>
        <topology evidence="1">Multi-pass membrane protein</topology>
    </subcellularLocation>
    <subcellularLocation>
        <location evidence="9">Cell membrane</location>
        <topology evidence="9">Multi-pass membrane protein</topology>
    </subcellularLocation>
</comment>
<feature type="transmembrane region" description="Helical" evidence="9">
    <location>
        <begin position="107"/>
        <end position="130"/>
    </location>
</feature>
<evidence type="ECO:0000256" key="7">
    <source>
        <dbReference type="ARBA" id="ARBA00022989"/>
    </source>
</evidence>
<dbReference type="GO" id="GO:0015920">
    <property type="term" value="P:lipopolysaccharide transport"/>
    <property type="evidence" value="ECO:0007669"/>
    <property type="project" value="TreeGrafter"/>
</dbReference>
<feature type="transmembrane region" description="Helical" evidence="9">
    <location>
        <begin position="72"/>
        <end position="95"/>
    </location>
</feature>
<evidence type="ECO:0000256" key="3">
    <source>
        <dbReference type="ARBA" id="ARBA00022448"/>
    </source>
</evidence>
<evidence type="ECO:0000256" key="5">
    <source>
        <dbReference type="ARBA" id="ARBA00022519"/>
    </source>
</evidence>
<keyword evidence="4 9" id="KW-1003">Cell membrane</keyword>
<sequence length="258" mass="30105">MNTYFLNFFKYKDLLFELVRKDIKLKYRNSFLGLIWSILNPLMFMIVLTVIFSQLFSTTIEHFAVYVLTGRLIYVCFSETTNFAMQSIFANASLIKKVYVPKYFFPLSKVCSSFANSLLSMISIIPVMLFSDLHFTWVNIMIVFPLFYLFLFSLGIGLILSTIYVFFRDLQHIYSLALVIVMYASAIFYPVDIIPDKIMPFIQLNPIFLIVEMVRESLIYNSTSALSTHLFCIGYAGVLILIGLFTFYKKQDKFIFYL</sequence>
<dbReference type="InterPro" id="IPR047817">
    <property type="entry name" value="ABC2_TM_bact-type"/>
</dbReference>
<keyword evidence="5" id="KW-0997">Cell inner membrane</keyword>
<evidence type="ECO:0000256" key="9">
    <source>
        <dbReference type="RuleBase" id="RU361157"/>
    </source>
</evidence>
<keyword evidence="8 9" id="KW-0472">Membrane</keyword>
<comment type="similarity">
    <text evidence="2 9">Belongs to the ABC-2 integral membrane protein family.</text>
</comment>
<name>A0AAP5H7G6_PAEAM</name>
<dbReference type="GO" id="GO:0140359">
    <property type="term" value="F:ABC-type transporter activity"/>
    <property type="evidence" value="ECO:0007669"/>
    <property type="project" value="InterPro"/>
</dbReference>
<feature type="transmembrane region" description="Helical" evidence="9">
    <location>
        <begin position="142"/>
        <end position="166"/>
    </location>
</feature>
<evidence type="ECO:0000256" key="4">
    <source>
        <dbReference type="ARBA" id="ARBA00022475"/>
    </source>
</evidence>
<dbReference type="EMBL" id="JAVDTR010000018">
    <property type="protein sequence ID" value="MDR6726595.1"/>
    <property type="molecule type" value="Genomic_DNA"/>
</dbReference>
<dbReference type="PANTHER" id="PTHR30413">
    <property type="entry name" value="INNER MEMBRANE TRANSPORT PERMEASE"/>
    <property type="match status" value="1"/>
</dbReference>